<dbReference type="GO" id="GO:0016020">
    <property type="term" value="C:membrane"/>
    <property type="evidence" value="ECO:0007669"/>
    <property type="project" value="UniProtKB-SubCell"/>
</dbReference>
<dbReference type="InterPro" id="IPR030184">
    <property type="entry name" value="WAT1-related"/>
</dbReference>
<feature type="transmembrane region" description="Helical" evidence="6">
    <location>
        <begin position="177"/>
        <end position="197"/>
    </location>
</feature>
<feature type="domain" description="EamA" evidence="8">
    <location>
        <begin position="14"/>
        <end position="146"/>
    </location>
</feature>
<dbReference type="SUPFAM" id="SSF103481">
    <property type="entry name" value="Multidrug resistance efflux transporter EmrE"/>
    <property type="match status" value="2"/>
</dbReference>
<dbReference type="Pfam" id="PF00892">
    <property type="entry name" value="EamA"/>
    <property type="match status" value="1"/>
</dbReference>
<feature type="region of interest" description="Disordered" evidence="7">
    <location>
        <begin position="329"/>
        <end position="352"/>
    </location>
</feature>
<dbReference type="AlphaFoldDB" id="A0AAV5KE20"/>
<evidence type="ECO:0000256" key="3">
    <source>
        <dbReference type="ARBA" id="ARBA00022692"/>
    </source>
</evidence>
<feature type="transmembrane region" description="Helical" evidence="6">
    <location>
        <begin position="99"/>
        <end position="119"/>
    </location>
</feature>
<gene>
    <name evidence="9" type="ORF">SLEP1_g32654</name>
</gene>
<evidence type="ECO:0000256" key="6">
    <source>
        <dbReference type="RuleBase" id="RU363077"/>
    </source>
</evidence>
<dbReference type="InterPro" id="IPR000620">
    <property type="entry name" value="EamA_dom"/>
</dbReference>
<comment type="caution">
    <text evidence="9">The sequence shown here is derived from an EMBL/GenBank/DDBJ whole genome shotgun (WGS) entry which is preliminary data.</text>
</comment>
<dbReference type="Proteomes" id="UP001054252">
    <property type="component" value="Unassembled WGS sequence"/>
</dbReference>
<feature type="compositionally biased region" description="Polar residues" evidence="7">
    <location>
        <begin position="333"/>
        <end position="352"/>
    </location>
</feature>
<comment type="subcellular location">
    <subcellularLocation>
        <location evidence="1 6">Membrane</location>
        <topology evidence="1 6">Multi-pass membrane protein</topology>
    </subcellularLocation>
</comment>
<dbReference type="EMBL" id="BPVZ01000061">
    <property type="protein sequence ID" value="GKV22833.1"/>
    <property type="molecule type" value="Genomic_DNA"/>
</dbReference>
<evidence type="ECO:0000256" key="5">
    <source>
        <dbReference type="ARBA" id="ARBA00023136"/>
    </source>
</evidence>
<evidence type="ECO:0000256" key="4">
    <source>
        <dbReference type="ARBA" id="ARBA00022989"/>
    </source>
</evidence>
<evidence type="ECO:0000313" key="10">
    <source>
        <dbReference type="Proteomes" id="UP001054252"/>
    </source>
</evidence>
<feature type="transmembrane region" description="Helical" evidence="6">
    <location>
        <begin position="41"/>
        <end position="59"/>
    </location>
</feature>
<reference evidence="9 10" key="1">
    <citation type="journal article" date="2021" name="Commun. Biol.">
        <title>The genome of Shorea leprosula (Dipterocarpaceae) highlights the ecological relevance of drought in aseasonal tropical rainforests.</title>
        <authorList>
            <person name="Ng K.K.S."/>
            <person name="Kobayashi M.J."/>
            <person name="Fawcett J.A."/>
            <person name="Hatakeyama M."/>
            <person name="Paape T."/>
            <person name="Ng C.H."/>
            <person name="Ang C.C."/>
            <person name="Tnah L.H."/>
            <person name="Lee C.T."/>
            <person name="Nishiyama T."/>
            <person name="Sese J."/>
            <person name="O'Brien M.J."/>
            <person name="Copetti D."/>
            <person name="Mohd Noor M.I."/>
            <person name="Ong R.C."/>
            <person name="Putra M."/>
            <person name="Sireger I.Z."/>
            <person name="Indrioko S."/>
            <person name="Kosugi Y."/>
            <person name="Izuno A."/>
            <person name="Isagi Y."/>
            <person name="Lee S.L."/>
            <person name="Shimizu K.K."/>
        </authorList>
    </citation>
    <scope>NUCLEOTIDE SEQUENCE [LARGE SCALE GENOMIC DNA]</scope>
    <source>
        <strain evidence="9">214</strain>
    </source>
</reference>
<keyword evidence="10" id="KW-1185">Reference proteome</keyword>
<feature type="transmembrane region" description="Helical" evidence="6">
    <location>
        <begin position="131"/>
        <end position="151"/>
    </location>
</feature>
<dbReference type="GO" id="GO:0022857">
    <property type="term" value="F:transmembrane transporter activity"/>
    <property type="evidence" value="ECO:0007669"/>
    <property type="project" value="InterPro"/>
</dbReference>
<evidence type="ECO:0000313" key="9">
    <source>
        <dbReference type="EMBL" id="GKV22833.1"/>
    </source>
</evidence>
<feature type="transmembrane region" description="Helical" evidence="6">
    <location>
        <begin position="299"/>
        <end position="317"/>
    </location>
</feature>
<evidence type="ECO:0000256" key="2">
    <source>
        <dbReference type="ARBA" id="ARBA00007635"/>
    </source>
</evidence>
<keyword evidence="5 6" id="KW-0472">Membrane</keyword>
<sequence>MRESTLVVTVVMVMVECFDVGLNTLSKAAMARGMSDFVFVVYSNAFALLILLPSSFFFYSRKRIPTPTFSIICKIFLLSMIGSIVQLCMYTGIGYSSPTLASALSDLTPAFAFLLAIICRMEKIDLRMQSSLAKSIGTIVSIGGALTVTLYKGPSIIFTSSANNLPNELHLSIRSNWVIGGILLATGSFLLALLFILQTSIIREYPEVLMVTVIACLFTTIQSAAIGLIAERDMGAWTLKPDMELIAIGYSAVFAVSARNIVYTWACRVKGPVYVCMFKPLGIVIAFLMGVTFLGDTLYLGSVVGGIIITFGFYAVIWGKAKEEKTTEDKSRCNLNSSPSKVPLLQNNNTEV</sequence>
<feature type="transmembrane region" description="Helical" evidence="6">
    <location>
        <begin position="71"/>
        <end position="93"/>
    </location>
</feature>
<feature type="transmembrane region" description="Helical" evidence="6">
    <location>
        <begin position="245"/>
        <end position="266"/>
    </location>
</feature>
<keyword evidence="4 6" id="KW-1133">Transmembrane helix</keyword>
<dbReference type="PANTHER" id="PTHR31218">
    <property type="entry name" value="WAT1-RELATED PROTEIN"/>
    <property type="match status" value="1"/>
</dbReference>
<accession>A0AAV5KE20</accession>
<feature type="transmembrane region" description="Helical" evidence="6">
    <location>
        <begin position="273"/>
        <end position="293"/>
    </location>
</feature>
<feature type="transmembrane region" description="Helical" evidence="6">
    <location>
        <begin position="209"/>
        <end position="230"/>
    </location>
</feature>
<organism evidence="9 10">
    <name type="scientific">Rubroshorea leprosula</name>
    <dbReference type="NCBI Taxonomy" id="152421"/>
    <lineage>
        <taxon>Eukaryota</taxon>
        <taxon>Viridiplantae</taxon>
        <taxon>Streptophyta</taxon>
        <taxon>Embryophyta</taxon>
        <taxon>Tracheophyta</taxon>
        <taxon>Spermatophyta</taxon>
        <taxon>Magnoliopsida</taxon>
        <taxon>eudicotyledons</taxon>
        <taxon>Gunneridae</taxon>
        <taxon>Pentapetalae</taxon>
        <taxon>rosids</taxon>
        <taxon>malvids</taxon>
        <taxon>Malvales</taxon>
        <taxon>Dipterocarpaceae</taxon>
        <taxon>Rubroshorea</taxon>
    </lineage>
</organism>
<comment type="similarity">
    <text evidence="2 6">Belongs to the drug/metabolite transporter (DMT) superfamily. Plant drug/metabolite exporter (P-DME) (TC 2.A.7.4) family.</text>
</comment>
<evidence type="ECO:0000259" key="8">
    <source>
        <dbReference type="Pfam" id="PF00892"/>
    </source>
</evidence>
<protein>
    <recommendedName>
        <fullName evidence="6">WAT1-related protein</fullName>
    </recommendedName>
</protein>
<evidence type="ECO:0000256" key="7">
    <source>
        <dbReference type="SAM" id="MobiDB-lite"/>
    </source>
</evidence>
<proteinExistence type="inferred from homology"/>
<name>A0AAV5KE20_9ROSI</name>
<keyword evidence="3 6" id="KW-0812">Transmembrane</keyword>
<dbReference type="InterPro" id="IPR037185">
    <property type="entry name" value="EmrE-like"/>
</dbReference>
<evidence type="ECO:0000256" key="1">
    <source>
        <dbReference type="ARBA" id="ARBA00004141"/>
    </source>
</evidence>